<keyword evidence="1" id="KW-0378">Hydrolase</keyword>
<accession>M2QXP5</accession>
<organism evidence="3 4">
    <name type="scientific">Ceriporiopsis subvermispora (strain B)</name>
    <name type="common">White-rot fungus</name>
    <name type="synonym">Gelatoporia subvermispora</name>
    <dbReference type="NCBI Taxonomy" id="914234"/>
    <lineage>
        <taxon>Eukaryota</taxon>
        <taxon>Fungi</taxon>
        <taxon>Dikarya</taxon>
        <taxon>Basidiomycota</taxon>
        <taxon>Agaricomycotina</taxon>
        <taxon>Agaricomycetes</taxon>
        <taxon>Polyporales</taxon>
        <taxon>Gelatoporiaceae</taxon>
        <taxon>Gelatoporia</taxon>
    </lineage>
</organism>
<name>M2QXP5_CERS8</name>
<dbReference type="PANTHER" id="PTHR22946:SF9">
    <property type="entry name" value="POLYKETIDE TRANSFERASE AF380"/>
    <property type="match status" value="1"/>
</dbReference>
<dbReference type="Gene3D" id="3.40.50.1820">
    <property type="entry name" value="alpha/beta hydrolase"/>
    <property type="match status" value="1"/>
</dbReference>
<dbReference type="OrthoDB" id="2498029at2759"/>
<dbReference type="PANTHER" id="PTHR22946">
    <property type="entry name" value="DIENELACTONE HYDROLASE DOMAIN-CONTAINING PROTEIN-RELATED"/>
    <property type="match status" value="1"/>
</dbReference>
<dbReference type="InterPro" id="IPR050261">
    <property type="entry name" value="FrsA_esterase"/>
</dbReference>
<dbReference type="SUPFAM" id="SSF53474">
    <property type="entry name" value="alpha/beta-Hydrolases"/>
    <property type="match status" value="1"/>
</dbReference>
<dbReference type="Proteomes" id="UP000016930">
    <property type="component" value="Unassembled WGS sequence"/>
</dbReference>
<evidence type="ECO:0000313" key="3">
    <source>
        <dbReference type="EMBL" id="EMD31306.1"/>
    </source>
</evidence>
<sequence>MSLAPYAEAFANLGYASVVFDYRRWGGSDGEPRHAVYVTEQLDDYKAVIKFCRQQPEFDPNRVILWGTSFSGGHVVTLASETHLNIVAVISQCPYLGFQPPAPLSFVMLKTFAYALVDALRQAVSLSPLYIPATSAPGTVGVLTAPGSVEGMHRLGGPYNNELTASSVLEFVAYAPHAHADLIRCPVLLVGVVEDNICDFRGVEEVSGKSPKAQVIRVEGEFADQVTSMYTLAGLSTSNHFKPSLHF</sequence>
<dbReference type="EMBL" id="KB445820">
    <property type="protein sequence ID" value="EMD31306.1"/>
    <property type="molecule type" value="Genomic_DNA"/>
</dbReference>
<evidence type="ECO:0000313" key="4">
    <source>
        <dbReference type="Proteomes" id="UP000016930"/>
    </source>
</evidence>
<protein>
    <recommendedName>
        <fullName evidence="2">Serine aminopeptidase S33 domain-containing protein</fullName>
    </recommendedName>
</protein>
<evidence type="ECO:0000256" key="1">
    <source>
        <dbReference type="ARBA" id="ARBA00022801"/>
    </source>
</evidence>
<dbReference type="HOGENOM" id="CLU_048587_1_0_1"/>
<dbReference type="AlphaFoldDB" id="M2QXP5"/>
<keyword evidence="4" id="KW-1185">Reference proteome</keyword>
<reference evidence="3 4" key="1">
    <citation type="journal article" date="2012" name="Proc. Natl. Acad. Sci. U.S.A.">
        <title>Comparative genomics of Ceriporiopsis subvermispora and Phanerochaete chrysosporium provide insight into selective ligninolysis.</title>
        <authorList>
            <person name="Fernandez-Fueyo E."/>
            <person name="Ruiz-Duenas F.J."/>
            <person name="Ferreira P."/>
            <person name="Floudas D."/>
            <person name="Hibbett D.S."/>
            <person name="Canessa P."/>
            <person name="Larrondo L.F."/>
            <person name="James T.Y."/>
            <person name="Seelenfreund D."/>
            <person name="Lobos S."/>
            <person name="Polanco R."/>
            <person name="Tello M."/>
            <person name="Honda Y."/>
            <person name="Watanabe T."/>
            <person name="Watanabe T."/>
            <person name="Ryu J.S."/>
            <person name="Kubicek C.P."/>
            <person name="Schmoll M."/>
            <person name="Gaskell J."/>
            <person name="Hammel K.E."/>
            <person name="St John F.J."/>
            <person name="Vanden Wymelenberg A."/>
            <person name="Sabat G."/>
            <person name="Splinter BonDurant S."/>
            <person name="Syed K."/>
            <person name="Yadav J.S."/>
            <person name="Doddapaneni H."/>
            <person name="Subramanian V."/>
            <person name="Lavin J.L."/>
            <person name="Oguiza J.A."/>
            <person name="Perez G."/>
            <person name="Pisabarro A.G."/>
            <person name="Ramirez L."/>
            <person name="Santoyo F."/>
            <person name="Master E."/>
            <person name="Coutinho P.M."/>
            <person name="Henrissat B."/>
            <person name="Lombard V."/>
            <person name="Magnuson J.K."/>
            <person name="Kuees U."/>
            <person name="Hori C."/>
            <person name="Igarashi K."/>
            <person name="Samejima M."/>
            <person name="Held B.W."/>
            <person name="Barry K.W."/>
            <person name="LaButti K.M."/>
            <person name="Lapidus A."/>
            <person name="Lindquist E.A."/>
            <person name="Lucas S.M."/>
            <person name="Riley R."/>
            <person name="Salamov A.A."/>
            <person name="Hoffmeister D."/>
            <person name="Schwenk D."/>
            <person name="Hadar Y."/>
            <person name="Yarden O."/>
            <person name="de Vries R.P."/>
            <person name="Wiebenga A."/>
            <person name="Stenlid J."/>
            <person name="Eastwood D."/>
            <person name="Grigoriev I.V."/>
            <person name="Berka R.M."/>
            <person name="Blanchette R.A."/>
            <person name="Kersten P."/>
            <person name="Martinez A.T."/>
            <person name="Vicuna R."/>
            <person name="Cullen D."/>
        </authorList>
    </citation>
    <scope>NUCLEOTIDE SEQUENCE [LARGE SCALE GENOMIC DNA]</scope>
    <source>
        <strain evidence="3 4">B</strain>
    </source>
</reference>
<dbReference type="InterPro" id="IPR029058">
    <property type="entry name" value="AB_hydrolase_fold"/>
</dbReference>
<dbReference type="Pfam" id="PF12146">
    <property type="entry name" value="Hydrolase_4"/>
    <property type="match status" value="1"/>
</dbReference>
<dbReference type="InterPro" id="IPR022742">
    <property type="entry name" value="Hydrolase_4"/>
</dbReference>
<dbReference type="GO" id="GO:0016788">
    <property type="term" value="F:hydrolase activity, acting on ester bonds"/>
    <property type="evidence" value="ECO:0007669"/>
    <property type="project" value="UniProtKB-ARBA"/>
</dbReference>
<feature type="domain" description="Serine aminopeptidase S33" evidence="2">
    <location>
        <begin position="5"/>
        <end position="211"/>
    </location>
</feature>
<evidence type="ECO:0000259" key="2">
    <source>
        <dbReference type="Pfam" id="PF12146"/>
    </source>
</evidence>
<proteinExistence type="predicted"/>
<gene>
    <name evidence="3" type="ORF">CERSUDRAFT_100500</name>
</gene>